<dbReference type="GO" id="GO:0051301">
    <property type="term" value="P:cell division"/>
    <property type="evidence" value="ECO:0007669"/>
    <property type="project" value="UniProtKB-KW"/>
</dbReference>
<comment type="function">
    <text evidence="16">Peptidoglycan polymerase that is essential for cell division.</text>
</comment>
<sequence length="409" mass="43408">MASAADTVTGTRSPSASPRALVSVRRLFRAETPQFVVMVAMVLFLVLFGLVMVLSSSFVTAQTGGQGFLGVFTRQVIWAMLGLPLMFILSTWRPQALRALAPTLLLIGLILQGLVVFTPLGITSGGNTNWLSIGGLQGQPSEFLKLALIVWMAHILADRVDYIRSPQALRRPLIQGVVLALSFVLFGQDLGTMGVMALIVLGVFFVAGVRLSLLGAVVGATAGVAGVMALFAPYRLERVTVWLSGCTEDEFLYQCWQPMQGTMALGSGGVLGVGLGNSRAKWSWLPEADTDYIFAVIGEELGLVGASLVIISFTVLAIAMVRLVQRSPDPFARLVTAGVMIWIVGQALVNIAVVLEYLPVLGVPLPFISVGGSALLSTLLGIGVVMAVNRNSRVTPVWQPGGSMEAPAR</sequence>
<evidence type="ECO:0000256" key="13">
    <source>
        <dbReference type="ARBA" id="ARBA00041418"/>
    </source>
</evidence>
<feature type="transmembrane region" description="Helical" evidence="17">
    <location>
        <begin position="331"/>
        <end position="355"/>
    </location>
</feature>
<dbReference type="EC" id="2.4.99.28" evidence="14"/>
<dbReference type="Pfam" id="PF01098">
    <property type="entry name" value="FTSW_RODA_SPOVE"/>
    <property type="match status" value="1"/>
</dbReference>
<comment type="catalytic activity">
    <reaction evidence="15">
        <text>[GlcNAc-(1-&gt;4)-Mur2Ac(oyl-L-Ala-gamma-D-Glu-L-Lys-D-Ala-D-Ala)](n)-di-trans,octa-cis-undecaprenyl diphosphate + beta-D-GlcNAc-(1-&gt;4)-Mur2Ac(oyl-L-Ala-gamma-D-Glu-L-Lys-D-Ala-D-Ala)-di-trans,octa-cis-undecaprenyl diphosphate = [GlcNAc-(1-&gt;4)-Mur2Ac(oyl-L-Ala-gamma-D-Glu-L-Lys-D-Ala-D-Ala)](n+1)-di-trans,octa-cis-undecaprenyl diphosphate + di-trans,octa-cis-undecaprenyl diphosphate + H(+)</text>
        <dbReference type="Rhea" id="RHEA:23708"/>
        <dbReference type="Rhea" id="RHEA-COMP:9602"/>
        <dbReference type="Rhea" id="RHEA-COMP:9603"/>
        <dbReference type="ChEBI" id="CHEBI:15378"/>
        <dbReference type="ChEBI" id="CHEBI:58405"/>
        <dbReference type="ChEBI" id="CHEBI:60033"/>
        <dbReference type="ChEBI" id="CHEBI:78435"/>
        <dbReference type="EC" id="2.4.99.28"/>
    </reaction>
</comment>
<dbReference type="OrthoDB" id="9768187at2"/>
<dbReference type="GO" id="GO:0032153">
    <property type="term" value="C:cell division site"/>
    <property type="evidence" value="ECO:0007669"/>
    <property type="project" value="TreeGrafter"/>
</dbReference>
<evidence type="ECO:0000256" key="2">
    <source>
        <dbReference type="ARBA" id="ARBA00022676"/>
    </source>
</evidence>
<evidence type="ECO:0000256" key="14">
    <source>
        <dbReference type="ARBA" id="ARBA00044770"/>
    </source>
</evidence>
<evidence type="ECO:0000256" key="5">
    <source>
        <dbReference type="ARBA" id="ARBA00022960"/>
    </source>
</evidence>
<dbReference type="PANTHER" id="PTHR30474">
    <property type="entry name" value="CELL CYCLE PROTEIN"/>
    <property type="match status" value="1"/>
</dbReference>
<dbReference type="RefSeq" id="WP_104913490.1">
    <property type="nucleotide sequence ID" value="NZ_CP026923.1"/>
</dbReference>
<keyword evidence="7 17" id="KW-1133">Transmembrane helix</keyword>
<dbReference type="GO" id="GO:0008955">
    <property type="term" value="F:peptidoglycan glycosyltransferase activity"/>
    <property type="evidence" value="ECO:0007669"/>
    <property type="project" value="UniProtKB-EC"/>
</dbReference>
<evidence type="ECO:0000256" key="3">
    <source>
        <dbReference type="ARBA" id="ARBA00022679"/>
    </source>
</evidence>
<accession>A0A2L2BQM1</accession>
<dbReference type="AlphaFoldDB" id="A0A2L2BQM1"/>
<evidence type="ECO:0000256" key="8">
    <source>
        <dbReference type="ARBA" id="ARBA00023136"/>
    </source>
</evidence>
<dbReference type="KEGG" id="psai:C3B54_11980"/>
<keyword evidence="2" id="KW-0328">Glycosyltransferase</keyword>
<evidence type="ECO:0000256" key="15">
    <source>
        <dbReference type="ARBA" id="ARBA00049902"/>
    </source>
</evidence>
<evidence type="ECO:0000256" key="9">
    <source>
        <dbReference type="ARBA" id="ARBA00032370"/>
    </source>
</evidence>
<keyword evidence="3" id="KW-0808">Transferase</keyword>
<feature type="transmembrane region" description="Helical" evidence="17">
    <location>
        <begin position="75"/>
        <end position="92"/>
    </location>
</feature>
<keyword evidence="18" id="KW-0131">Cell cycle</keyword>
<evidence type="ECO:0000256" key="11">
    <source>
        <dbReference type="ARBA" id="ARBA00038053"/>
    </source>
</evidence>
<keyword evidence="18" id="KW-0132">Cell division</keyword>
<dbReference type="GO" id="GO:0015648">
    <property type="term" value="F:lipid-linked peptidoglycan transporter activity"/>
    <property type="evidence" value="ECO:0007669"/>
    <property type="project" value="TreeGrafter"/>
</dbReference>
<evidence type="ECO:0000256" key="4">
    <source>
        <dbReference type="ARBA" id="ARBA00022692"/>
    </source>
</evidence>
<evidence type="ECO:0000313" key="19">
    <source>
        <dbReference type="Proteomes" id="UP000243077"/>
    </source>
</evidence>
<protein>
    <recommendedName>
        <fullName evidence="12">Probable peptidoglycan glycosyltransferase FtsW</fullName>
        <ecNumber evidence="14">2.4.99.28</ecNumber>
    </recommendedName>
    <alternativeName>
        <fullName evidence="13">Cell division protein FtsW</fullName>
    </alternativeName>
    <alternativeName>
        <fullName evidence="10">Cell wall polymerase</fullName>
    </alternativeName>
    <alternativeName>
        <fullName evidence="9">Peptidoglycan polymerase</fullName>
    </alternativeName>
</protein>
<evidence type="ECO:0000256" key="6">
    <source>
        <dbReference type="ARBA" id="ARBA00022984"/>
    </source>
</evidence>
<comment type="similarity">
    <text evidence="11">Belongs to the SEDS family. FtsW subfamily.</text>
</comment>
<feature type="transmembrane region" description="Helical" evidence="17">
    <location>
        <begin position="35"/>
        <end position="55"/>
    </location>
</feature>
<keyword evidence="6" id="KW-0573">Peptidoglycan synthesis</keyword>
<evidence type="ECO:0000313" key="18">
    <source>
        <dbReference type="EMBL" id="AVG23948.1"/>
    </source>
</evidence>
<dbReference type="EMBL" id="CP026923">
    <property type="protein sequence ID" value="AVG23948.1"/>
    <property type="molecule type" value="Genomic_DNA"/>
</dbReference>
<dbReference type="GO" id="GO:0005886">
    <property type="term" value="C:plasma membrane"/>
    <property type="evidence" value="ECO:0007669"/>
    <property type="project" value="TreeGrafter"/>
</dbReference>
<feature type="transmembrane region" description="Helical" evidence="17">
    <location>
        <begin position="193"/>
        <end position="209"/>
    </location>
</feature>
<comment type="subcellular location">
    <subcellularLocation>
        <location evidence="1">Membrane</location>
        <topology evidence="1">Multi-pass membrane protein</topology>
    </subcellularLocation>
</comment>
<feature type="transmembrane region" description="Helical" evidence="17">
    <location>
        <begin position="367"/>
        <end position="388"/>
    </location>
</feature>
<dbReference type="InterPro" id="IPR001182">
    <property type="entry name" value="FtsW/RodA"/>
</dbReference>
<feature type="transmembrane region" description="Helical" evidence="17">
    <location>
        <begin position="292"/>
        <end position="319"/>
    </location>
</feature>
<evidence type="ECO:0000256" key="7">
    <source>
        <dbReference type="ARBA" id="ARBA00022989"/>
    </source>
</evidence>
<keyword evidence="5" id="KW-0133">Cell shape</keyword>
<evidence type="ECO:0000256" key="10">
    <source>
        <dbReference type="ARBA" id="ARBA00033270"/>
    </source>
</evidence>
<dbReference type="Proteomes" id="UP000243077">
    <property type="component" value="Chromosome"/>
</dbReference>
<reference evidence="18 19" key="1">
    <citation type="submission" date="2018-02" db="EMBL/GenBank/DDBJ databases">
        <title>Complete genome of the streamlined marine actinobacterium Pontimonas salivibrio CL-TW6 adapted to coastal planktonic lifestype.</title>
        <authorList>
            <person name="Cho B.C."/>
            <person name="Hardies S.C."/>
            <person name="Jang G.I."/>
            <person name="Hwang C.Y."/>
        </authorList>
    </citation>
    <scope>NUCLEOTIDE SEQUENCE [LARGE SCALE GENOMIC DNA]</scope>
    <source>
        <strain evidence="18 19">CL-TW6</strain>
    </source>
</reference>
<dbReference type="GO" id="GO:0008360">
    <property type="term" value="P:regulation of cell shape"/>
    <property type="evidence" value="ECO:0007669"/>
    <property type="project" value="UniProtKB-KW"/>
</dbReference>
<evidence type="ECO:0000256" key="12">
    <source>
        <dbReference type="ARBA" id="ARBA00041185"/>
    </source>
</evidence>
<feature type="transmembrane region" description="Helical" evidence="17">
    <location>
        <begin position="104"/>
        <end position="123"/>
    </location>
</feature>
<evidence type="ECO:0000256" key="1">
    <source>
        <dbReference type="ARBA" id="ARBA00004141"/>
    </source>
</evidence>
<keyword evidence="4 17" id="KW-0812">Transmembrane</keyword>
<dbReference type="GO" id="GO:0009252">
    <property type="term" value="P:peptidoglycan biosynthetic process"/>
    <property type="evidence" value="ECO:0007669"/>
    <property type="project" value="UniProtKB-KW"/>
</dbReference>
<gene>
    <name evidence="18" type="ORF">C3B54_11980</name>
</gene>
<organism evidence="18 19">
    <name type="scientific">Pontimonas salivibrio</name>
    <dbReference type="NCBI Taxonomy" id="1159327"/>
    <lineage>
        <taxon>Bacteria</taxon>
        <taxon>Bacillati</taxon>
        <taxon>Actinomycetota</taxon>
        <taxon>Actinomycetes</taxon>
        <taxon>Micrococcales</taxon>
        <taxon>Microbacteriaceae</taxon>
        <taxon>Pontimonas</taxon>
    </lineage>
</organism>
<proteinExistence type="inferred from homology"/>
<dbReference type="PANTHER" id="PTHR30474:SF2">
    <property type="entry name" value="PEPTIDOGLYCAN GLYCOSYLTRANSFERASE FTSW-RELATED"/>
    <property type="match status" value="1"/>
</dbReference>
<feature type="transmembrane region" description="Helical" evidence="17">
    <location>
        <begin position="216"/>
        <end position="234"/>
    </location>
</feature>
<evidence type="ECO:0000256" key="16">
    <source>
        <dbReference type="ARBA" id="ARBA00049966"/>
    </source>
</evidence>
<keyword evidence="8 17" id="KW-0472">Membrane</keyword>
<evidence type="ECO:0000256" key="17">
    <source>
        <dbReference type="SAM" id="Phobius"/>
    </source>
</evidence>
<name>A0A2L2BQM1_9MICO</name>
<keyword evidence="19" id="KW-1185">Reference proteome</keyword>